<organism evidence="1 2">
    <name type="scientific">Nesterenkonia sedimenti</name>
    <dbReference type="NCBI Taxonomy" id="1463632"/>
    <lineage>
        <taxon>Bacteria</taxon>
        <taxon>Bacillati</taxon>
        <taxon>Actinomycetota</taxon>
        <taxon>Actinomycetes</taxon>
        <taxon>Micrococcales</taxon>
        <taxon>Micrococcaceae</taxon>
        <taxon>Nesterenkonia</taxon>
    </lineage>
</organism>
<dbReference type="EMBL" id="JABAHY010000018">
    <property type="protein sequence ID" value="NLS10931.1"/>
    <property type="molecule type" value="Genomic_DNA"/>
</dbReference>
<accession>A0A7X8YF15</accession>
<dbReference type="AlphaFoldDB" id="A0A7X8YF15"/>
<reference evidence="1 2" key="1">
    <citation type="submission" date="2020-04" db="EMBL/GenBank/DDBJ databases">
        <title>Nesterenkonia sp. nov., isolated from marine sediment.</title>
        <authorList>
            <person name="Zhang G."/>
        </authorList>
    </citation>
    <scope>NUCLEOTIDE SEQUENCE [LARGE SCALE GENOMIC DNA]</scope>
    <source>
        <strain evidence="1 2">MY13</strain>
    </source>
</reference>
<gene>
    <name evidence="1" type="ORF">HGQ17_13195</name>
</gene>
<sequence length="65" mass="7338">MTVLPVEYVSAEHVEAQKAALLRTLGLSEHELQHKAEEGTYSLQEFYAWETLQGLNFLLSEDDAS</sequence>
<protein>
    <submittedName>
        <fullName evidence="1">Uncharacterized protein</fullName>
    </submittedName>
</protein>
<comment type="caution">
    <text evidence="1">The sequence shown here is derived from an EMBL/GenBank/DDBJ whole genome shotgun (WGS) entry which is preliminary data.</text>
</comment>
<evidence type="ECO:0000313" key="2">
    <source>
        <dbReference type="Proteomes" id="UP000523139"/>
    </source>
</evidence>
<dbReference type="Proteomes" id="UP000523139">
    <property type="component" value="Unassembled WGS sequence"/>
</dbReference>
<dbReference type="RefSeq" id="WP_168888418.1">
    <property type="nucleotide sequence ID" value="NZ_JABAHY010000018.1"/>
</dbReference>
<keyword evidence="2" id="KW-1185">Reference proteome</keyword>
<evidence type="ECO:0000313" key="1">
    <source>
        <dbReference type="EMBL" id="NLS10931.1"/>
    </source>
</evidence>
<proteinExistence type="predicted"/>
<name>A0A7X8YF15_9MICC</name>